<keyword evidence="3" id="KW-1185">Reference proteome</keyword>
<dbReference type="EMBL" id="JBEZNA010000033">
    <property type="protein sequence ID" value="MEU9578732.1"/>
    <property type="molecule type" value="Genomic_DNA"/>
</dbReference>
<protein>
    <recommendedName>
        <fullName evidence="4">Integral membrane protein</fullName>
    </recommendedName>
</protein>
<evidence type="ECO:0008006" key="4">
    <source>
        <dbReference type="Google" id="ProtNLM"/>
    </source>
</evidence>
<dbReference type="RefSeq" id="WP_359273001.1">
    <property type="nucleotide sequence ID" value="NZ_JBEZNA010000033.1"/>
</dbReference>
<proteinExistence type="predicted"/>
<gene>
    <name evidence="2" type="ORF">AB0D95_15970</name>
</gene>
<accession>A0ABV3ER85</accession>
<keyword evidence="1" id="KW-0472">Membrane</keyword>
<keyword evidence="1" id="KW-1133">Transmembrane helix</keyword>
<evidence type="ECO:0000313" key="2">
    <source>
        <dbReference type="EMBL" id="MEU9578732.1"/>
    </source>
</evidence>
<name>A0ABV3ER85_9ACTN</name>
<sequence>MTMTKQQRVLYRQGTGFWRMTAKWVLVFGALALLDGLLRSWGNALVWPVIGIVLWVPFGIGVVWYSRKDQLVTLTTGELRLRRERLPMEEVNLLHVARLWLEGRSTADDRPVPEWTRSDRVVWVPLLDGRAYGVEFRDPAAFAEVFGAFAVAECGGPDAVRAKAAAAVYPQPRPMRVRSAGSGSGSGSGPDLLDVFG</sequence>
<evidence type="ECO:0000313" key="3">
    <source>
        <dbReference type="Proteomes" id="UP001551584"/>
    </source>
</evidence>
<keyword evidence="1" id="KW-0812">Transmembrane</keyword>
<organism evidence="2 3">
    <name type="scientific">Streptomyces chilikensis</name>
    <dbReference type="NCBI Taxonomy" id="1194079"/>
    <lineage>
        <taxon>Bacteria</taxon>
        <taxon>Bacillati</taxon>
        <taxon>Actinomycetota</taxon>
        <taxon>Actinomycetes</taxon>
        <taxon>Kitasatosporales</taxon>
        <taxon>Streptomycetaceae</taxon>
        <taxon>Streptomyces</taxon>
    </lineage>
</organism>
<feature type="transmembrane region" description="Helical" evidence="1">
    <location>
        <begin position="44"/>
        <end position="65"/>
    </location>
</feature>
<reference evidence="2 3" key="1">
    <citation type="submission" date="2024-06" db="EMBL/GenBank/DDBJ databases">
        <title>The Natural Products Discovery Center: Release of the First 8490 Sequenced Strains for Exploring Actinobacteria Biosynthetic Diversity.</title>
        <authorList>
            <person name="Kalkreuter E."/>
            <person name="Kautsar S.A."/>
            <person name="Yang D."/>
            <person name="Bader C.D."/>
            <person name="Teijaro C.N."/>
            <person name="Fluegel L."/>
            <person name="Davis C.M."/>
            <person name="Simpson J.R."/>
            <person name="Lauterbach L."/>
            <person name="Steele A.D."/>
            <person name="Gui C."/>
            <person name="Meng S."/>
            <person name="Li G."/>
            <person name="Viehrig K."/>
            <person name="Ye F."/>
            <person name="Su P."/>
            <person name="Kiefer A.F."/>
            <person name="Nichols A."/>
            <person name="Cepeda A.J."/>
            <person name="Yan W."/>
            <person name="Fan B."/>
            <person name="Jiang Y."/>
            <person name="Adhikari A."/>
            <person name="Zheng C.-J."/>
            <person name="Schuster L."/>
            <person name="Cowan T.M."/>
            <person name="Smanski M.J."/>
            <person name="Chevrette M.G."/>
            <person name="De Carvalho L.P.S."/>
            <person name="Shen B."/>
        </authorList>
    </citation>
    <scope>NUCLEOTIDE SEQUENCE [LARGE SCALE GENOMIC DNA]</scope>
    <source>
        <strain evidence="2 3">NPDC048117</strain>
    </source>
</reference>
<feature type="transmembrane region" description="Helical" evidence="1">
    <location>
        <begin position="21"/>
        <end position="38"/>
    </location>
</feature>
<comment type="caution">
    <text evidence="2">The sequence shown here is derived from an EMBL/GenBank/DDBJ whole genome shotgun (WGS) entry which is preliminary data.</text>
</comment>
<dbReference type="Proteomes" id="UP001551584">
    <property type="component" value="Unassembled WGS sequence"/>
</dbReference>
<evidence type="ECO:0000256" key="1">
    <source>
        <dbReference type="SAM" id="Phobius"/>
    </source>
</evidence>